<keyword evidence="3" id="KW-1185">Reference proteome</keyword>
<dbReference type="EMBL" id="JAWDGP010006995">
    <property type="protein sequence ID" value="KAK3731555.1"/>
    <property type="molecule type" value="Genomic_DNA"/>
</dbReference>
<evidence type="ECO:0000313" key="2">
    <source>
        <dbReference type="EMBL" id="KAK3731555.1"/>
    </source>
</evidence>
<keyword evidence="1" id="KW-0812">Transmembrane</keyword>
<accession>A0AAE0Y461</accession>
<dbReference type="Proteomes" id="UP001283361">
    <property type="component" value="Unassembled WGS sequence"/>
</dbReference>
<dbReference type="AlphaFoldDB" id="A0AAE0Y461"/>
<name>A0AAE0Y461_9GAST</name>
<feature type="transmembrane region" description="Helical" evidence="1">
    <location>
        <begin position="15"/>
        <end position="32"/>
    </location>
</feature>
<sequence>MQTKYPSLWERTKNLFIAFPTYYLLELGFSAVQDSWQSRRNKLMITDHGDLRLLLTNSKPDIDNLISSHQTHSSH</sequence>
<evidence type="ECO:0008006" key="4">
    <source>
        <dbReference type="Google" id="ProtNLM"/>
    </source>
</evidence>
<keyword evidence="1" id="KW-1133">Transmembrane helix</keyword>
<comment type="caution">
    <text evidence="2">The sequence shown here is derived from an EMBL/GenBank/DDBJ whole genome shotgun (WGS) entry which is preliminary data.</text>
</comment>
<protein>
    <recommendedName>
        <fullName evidence="4">HAT C-terminal dimerisation domain-containing protein</fullName>
    </recommendedName>
</protein>
<proteinExistence type="predicted"/>
<organism evidence="2 3">
    <name type="scientific">Elysia crispata</name>
    <name type="common">lettuce slug</name>
    <dbReference type="NCBI Taxonomy" id="231223"/>
    <lineage>
        <taxon>Eukaryota</taxon>
        <taxon>Metazoa</taxon>
        <taxon>Spiralia</taxon>
        <taxon>Lophotrochozoa</taxon>
        <taxon>Mollusca</taxon>
        <taxon>Gastropoda</taxon>
        <taxon>Heterobranchia</taxon>
        <taxon>Euthyneura</taxon>
        <taxon>Panpulmonata</taxon>
        <taxon>Sacoglossa</taxon>
        <taxon>Placobranchoidea</taxon>
        <taxon>Plakobranchidae</taxon>
        <taxon>Elysia</taxon>
    </lineage>
</organism>
<evidence type="ECO:0000256" key="1">
    <source>
        <dbReference type="SAM" id="Phobius"/>
    </source>
</evidence>
<keyword evidence="1" id="KW-0472">Membrane</keyword>
<evidence type="ECO:0000313" key="3">
    <source>
        <dbReference type="Proteomes" id="UP001283361"/>
    </source>
</evidence>
<gene>
    <name evidence="2" type="ORF">RRG08_007634</name>
</gene>
<reference evidence="2" key="1">
    <citation type="journal article" date="2023" name="G3 (Bethesda)">
        <title>A reference genome for the long-term kleptoplast-retaining sea slug Elysia crispata morphotype clarki.</title>
        <authorList>
            <person name="Eastman K.E."/>
            <person name="Pendleton A.L."/>
            <person name="Shaikh M.A."/>
            <person name="Suttiyut T."/>
            <person name="Ogas R."/>
            <person name="Tomko P."/>
            <person name="Gavelis G."/>
            <person name="Widhalm J.R."/>
            <person name="Wisecaver J.H."/>
        </authorList>
    </citation>
    <scope>NUCLEOTIDE SEQUENCE</scope>
    <source>
        <strain evidence="2">ECLA1</strain>
    </source>
</reference>